<gene>
    <name evidence="1" type="ORF">Amon02_001118700</name>
</gene>
<keyword evidence="2" id="KW-1185">Reference proteome</keyword>
<organism evidence="1 2">
    <name type="scientific">Ambrosiozyma monospora</name>
    <name type="common">Yeast</name>
    <name type="synonym">Endomycopsis monosporus</name>
    <dbReference type="NCBI Taxonomy" id="43982"/>
    <lineage>
        <taxon>Eukaryota</taxon>
        <taxon>Fungi</taxon>
        <taxon>Dikarya</taxon>
        <taxon>Ascomycota</taxon>
        <taxon>Saccharomycotina</taxon>
        <taxon>Pichiomycetes</taxon>
        <taxon>Pichiales</taxon>
        <taxon>Pichiaceae</taxon>
        <taxon>Ambrosiozyma</taxon>
    </lineage>
</organism>
<accession>A0ACB5U4L7</accession>
<reference evidence="1" key="1">
    <citation type="submission" date="2023-04" db="EMBL/GenBank/DDBJ databases">
        <title>Ambrosiozyma monospora NBRC 10751.</title>
        <authorList>
            <person name="Ichikawa N."/>
            <person name="Sato H."/>
            <person name="Tonouchi N."/>
        </authorList>
    </citation>
    <scope>NUCLEOTIDE SEQUENCE</scope>
    <source>
        <strain evidence="1">NBRC 10751</strain>
    </source>
</reference>
<protein>
    <submittedName>
        <fullName evidence="1">Unnamed protein product</fullName>
    </submittedName>
</protein>
<evidence type="ECO:0000313" key="1">
    <source>
        <dbReference type="EMBL" id="GMF01186.1"/>
    </source>
</evidence>
<name>A0ACB5U4L7_AMBMO</name>
<dbReference type="EMBL" id="BSXS01011742">
    <property type="protein sequence ID" value="GMF01186.1"/>
    <property type="molecule type" value="Genomic_DNA"/>
</dbReference>
<comment type="caution">
    <text evidence="1">The sequence shown here is derived from an EMBL/GenBank/DDBJ whole genome shotgun (WGS) entry which is preliminary data.</text>
</comment>
<proteinExistence type="predicted"/>
<sequence length="140" mass="15922">MLGGLVLQVVTMSVFMSLVGHYFWLVWQCSKTGAHKLKKKYATVRQTSYFKCVLFSICAAIVLIYVRSVYRVAEMSQGWGSKIMNNETLFLILDSAMCILAVILLTLFYVGWSFKQKKMIDAEVHSVDIENYIAISKSSQ</sequence>
<dbReference type="Proteomes" id="UP001165064">
    <property type="component" value="Unassembled WGS sequence"/>
</dbReference>
<evidence type="ECO:0000313" key="2">
    <source>
        <dbReference type="Proteomes" id="UP001165064"/>
    </source>
</evidence>